<dbReference type="GO" id="GO:0070475">
    <property type="term" value="P:rRNA base methylation"/>
    <property type="evidence" value="ECO:0007669"/>
    <property type="project" value="TreeGrafter"/>
</dbReference>
<evidence type="ECO:0000313" key="7">
    <source>
        <dbReference type="EMBL" id="TQL32980.1"/>
    </source>
</evidence>
<name>A0A542XAY8_9MICO</name>
<evidence type="ECO:0000256" key="5">
    <source>
        <dbReference type="SAM" id="MobiDB-lite"/>
    </source>
</evidence>
<feature type="compositionally biased region" description="Basic residues" evidence="5">
    <location>
        <begin position="1"/>
        <end position="21"/>
    </location>
</feature>
<dbReference type="SUPFAM" id="SSF53335">
    <property type="entry name" value="S-adenosyl-L-methionine-dependent methyltransferases"/>
    <property type="match status" value="1"/>
</dbReference>
<dbReference type="PROSITE" id="PS50926">
    <property type="entry name" value="TRAM"/>
    <property type="match status" value="1"/>
</dbReference>
<dbReference type="Gene3D" id="3.40.50.150">
    <property type="entry name" value="Vaccinia Virus protein VP39"/>
    <property type="match status" value="1"/>
</dbReference>
<dbReference type="RefSeq" id="WP_142005055.1">
    <property type="nucleotide sequence ID" value="NZ_CAJTBP010000001.1"/>
</dbReference>
<feature type="region of interest" description="Disordered" evidence="5">
    <location>
        <begin position="1"/>
        <end position="28"/>
    </location>
</feature>
<keyword evidence="1 4" id="KW-0489">Methyltransferase</keyword>
<dbReference type="Gene3D" id="2.40.50.140">
    <property type="entry name" value="Nucleic acid-binding proteins"/>
    <property type="match status" value="1"/>
</dbReference>
<keyword evidence="8" id="KW-1185">Reference proteome</keyword>
<feature type="binding site" evidence="4">
    <location>
        <position position="287"/>
    </location>
    <ligand>
        <name>S-adenosyl-L-methionine</name>
        <dbReference type="ChEBI" id="CHEBI:59789"/>
    </ligand>
</feature>
<organism evidence="7 8">
    <name type="scientific">Barrientosiimonas humi</name>
    <dbReference type="NCBI Taxonomy" id="999931"/>
    <lineage>
        <taxon>Bacteria</taxon>
        <taxon>Bacillati</taxon>
        <taxon>Actinomycetota</taxon>
        <taxon>Actinomycetes</taxon>
        <taxon>Micrococcales</taxon>
        <taxon>Dermacoccaceae</taxon>
        <taxon>Barrientosiimonas</taxon>
    </lineage>
</organism>
<dbReference type="Pfam" id="PF05958">
    <property type="entry name" value="tRNA_U5-meth_tr"/>
    <property type="match status" value="1"/>
</dbReference>
<gene>
    <name evidence="7" type="ORF">FB554_1113</name>
</gene>
<dbReference type="PANTHER" id="PTHR11061:SF30">
    <property type="entry name" value="TRNA (URACIL(54)-C(5))-METHYLTRANSFERASE"/>
    <property type="match status" value="1"/>
</dbReference>
<dbReference type="InterPro" id="IPR002792">
    <property type="entry name" value="TRAM_dom"/>
</dbReference>
<dbReference type="InterPro" id="IPR010280">
    <property type="entry name" value="U5_MeTrfase_fam"/>
</dbReference>
<dbReference type="Pfam" id="PF01938">
    <property type="entry name" value="TRAM"/>
    <property type="match status" value="1"/>
</dbReference>
<keyword evidence="3 4" id="KW-0949">S-adenosyl-L-methionine</keyword>
<reference evidence="7 8" key="1">
    <citation type="submission" date="2019-06" db="EMBL/GenBank/DDBJ databases">
        <title>Sequencing the genomes of 1000 actinobacteria strains.</title>
        <authorList>
            <person name="Klenk H.-P."/>
        </authorList>
    </citation>
    <scope>NUCLEOTIDE SEQUENCE [LARGE SCALE GENOMIC DNA]</scope>
    <source>
        <strain evidence="7 8">DSM 24617</strain>
    </source>
</reference>
<dbReference type="AlphaFoldDB" id="A0A542XAY8"/>
<dbReference type="InterPro" id="IPR012340">
    <property type="entry name" value="NA-bd_OB-fold"/>
</dbReference>
<evidence type="ECO:0000256" key="1">
    <source>
        <dbReference type="ARBA" id="ARBA00022603"/>
    </source>
</evidence>
<feature type="binding site" evidence="4">
    <location>
        <position position="357"/>
    </location>
    <ligand>
        <name>S-adenosyl-L-methionine</name>
        <dbReference type="ChEBI" id="CHEBI:59789"/>
    </ligand>
</feature>
<feature type="domain" description="TRAM" evidence="6">
    <location>
        <begin position="28"/>
        <end position="88"/>
    </location>
</feature>
<dbReference type="SUPFAM" id="SSF50249">
    <property type="entry name" value="Nucleic acid-binding proteins"/>
    <property type="match status" value="1"/>
</dbReference>
<evidence type="ECO:0000256" key="3">
    <source>
        <dbReference type="ARBA" id="ARBA00022691"/>
    </source>
</evidence>
<comment type="similarity">
    <text evidence="4">Belongs to the class I-like SAM-binding methyltransferase superfamily. RNA M5U methyltransferase family.</text>
</comment>
<accession>A0A542XAY8</accession>
<dbReference type="GO" id="GO:0070041">
    <property type="term" value="F:rRNA (uridine-C5-)-methyltransferase activity"/>
    <property type="evidence" value="ECO:0007669"/>
    <property type="project" value="TreeGrafter"/>
</dbReference>
<evidence type="ECO:0000256" key="2">
    <source>
        <dbReference type="ARBA" id="ARBA00022679"/>
    </source>
</evidence>
<evidence type="ECO:0000259" key="6">
    <source>
        <dbReference type="PROSITE" id="PS50926"/>
    </source>
</evidence>
<dbReference type="PROSITE" id="PS51687">
    <property type="entry name" value="SAM_MT_RNA_M5U"/>
    <property type="match status" value="1"/>
</dbReference>
<dbReference type="CDD" id="cd02440">
    <property type="entry name" value="AdoMet_MTases"/>
    <property type="match status" value="1"/>
</dbReference>
<evidence type="ECO:0000256" key="4">
    <source>
        <dbReference type="PROSITE-ProRule" id="PRU01024"/>
    </source>
</evidence>
<keyword evidence="2 4" id="KW-0808">Transferase</keyword>
<dbReference type="InterPro" id="IPR029063">
    <property type="entry name" value="SAM-dependent_MTases_sf"/>
</dbReference>
<feature type="active site" description="Nucleophile" evidence="4">
    <location>
        <position position="384"/>
    </location>
</feature>
<dbReference type="EMBL" id="VFOK01000001">
    <property type="protein sequence ID" value="TQL32980.1"/>
    <property type="molecule type" value="Genomic_DNA"/>
</dbReference>
<evidence type="ECO:0000313" key="8">
    <source>
        <dbReference type="Proteomes" id="UP000318336"/>
    </source>
</evidence>
<sequence length="439" mass="46796">MTPPRSRRGRPQHGRRGRRGPTRQPQGTSLVGQRFVVEVEDVAHGGHCVARHDGRVVFVRHTLPGEQVVVEVTSGTDRTSFLRADAVEVLRAAPQRREAPCPVAGPGGCGGCDWQHTDAAFGRELKARVVREQLRRLAGLDLPVTVEQVPGDEEGLRWRTRLELAVDDAGRAGLHPHRSHEVIPVEDCLIATPAVVGSGAVGSEGNHGVRALDVAATSTGDVVVTPRPSRDPAPVVHEQVALRGHTLDFVLDATGFWQVHPGAARTLVTAVLDGLRPRQGELVTDLYAGVGLFAAELARRVGPTGQVVAVEGDRRAAEHAGDNLAGVPWAEAVHADVTRWVTEEPEPLAQSDLVVLDPPRTGAGKDVLTALLAGRPRAVAYVACDPAALARDLATAKTLGYQVDSLQAYDLFPMTHHVECVAVLTPTEGPPELEPLDPS</sequence>
<dbReference type="PANTHER" id="PTHR11061">
    <property type="entry name" value="RNA M5U METHYLTRANSFERASE"/>
    <property type="match status" value="1"/>
</dbReference>
<comment type="caution">
    <text evidence="7">The sequence shown here is derived from an EMBL/GenBank/DDBJ whole genome shotgun (WGS) entry which is preliminary data.</text>
</comment>
<feature type="binding site" evidence="4">
    <location>
        <position position="258"/>
    </location>
    <ligand>
        <name>S-adenosyl-L-methionine</name>
        <dbReference type="ChEBI" id="CHEBI:59789"/>
    </ligand>
</feature>
<feature type="binding site" evidence="4">
    <location>
        <position position="311"/>
    </location>
    <ligand>
        <name>S-adenosyl-L-methionine</name>
        <dbReference type="ChEBI" id="CHEBI:59789"/>
    </ligand>
</feature>
<dbReference type="Proteomes" id="UP000318336">
    <property type="component" value="Unassembled WGS sequence"/>
</dbReference>
<dbReference type="OrthoDB" id="9804590at2"/>
<protein>
    <submittedName>
        <fullName evidence="7">tRNA/tmRNA/rRNA uracil-C5-methylase (TrmA/RlmC/RlmD family)</fullName>
    </submittedName>
</protein>
<proteinExistence type="inferred from homology"/>